<dbReference type="PROSITE" id="PS50893">
    <property type="entry name" value="ABC_TRANSPORTER_2"/>
    <property type="match status" value="1"/>
</dbReference>
<dbReference type="GO" id="GO:0042941">
    <property type="term" value="P:D-alanine transmembrane transport"/>
    <property type="evidence" value="ECO:0007669"/>
    <property type="project" value="TreeGrafter"/>
</dbReference>
<keyword evidence="2" id="KW-0547">Nucleotide-binding</keyword>
<evidence type="ECO:0000256" key="1">
    <source>
        <dbReference type="ARBA" id="ARBA00022448"/>
    </source>
</evidence>
<dbReference type="AlphaFoldDB" id="A0A0P6XPV3"/>
<dbReference type="InterPro" id="IPR003439">
    <property type="entry name" value="ABC_transporter-like_ATP-bd"/>
</dbReference>
<dbReference type="Gene3D" id="3.40.50.300">
    <property type="entry name" value="P-loop containing nucleotide triphosphate hydrolases"/>
    <property type="match status" value="1"/>
</dbReference>
<dbReference type="Pfam" id="PF12399">
    <property type="entry name" value="BCA_ABC_TP_C"/>
    <property type="match status" value="1"/>
</dbReference>
<comment type="caution">
    <text evidence="5">The sequence shown here is derived from an EMBL/GenBank/DDBJ whole genome shotgun (WGS) entry which is preliminary data.</text>
</comment>
<reference evidence="5 6" key="1">
    <citation type="submission" date="2015-07" db="EMBL/GenBank/DDBJ databases">
        <title>Draft genome of Bellilinea caldifistulae DSM 17877.</title>
        <authorList>
            <person name="Hemp J."/>
            <person name="Ward L.M."/>
            <person name="Pace L.A."/>
            <person name="Fischer W.W."/>
        </authorList>
    </citation>
    <scope>NUCLEOTIDE SEQUENCE [LARGE SCALE GENOMIC DNA]</scope>
    <source>
        <strain evidence="5 6">GOMI-1</strain>
    </source>
</reference>
<evidence type="ECO:0000256" key="2">
    <source>
        <dbReference type="ARBA" id="ARBA00022741"/>
    </source>
</evidence>
<dbReference type="InterPro" id="IPR027417">
    <property type="entry name" value="P-loop_NTPase"/>
</dbReference>
<keyword evidence="3 5" id="KW-0067">ATP-binding</keyword>
<evidence type="ECO:0000256" key="3">
    <source>
        <dbReference type="ARBA" id="ARBA00022840"/>
    </source>
</evidence>
<evidence type="ECO:0000313" key="6">
    <source>
        <dbReference type="Proteomes" id="UP000050514"/>
    </source>
</evidence>
<feature type="domain" description="ABC transporter" evidence="4">
    <location>
        <begin position="8"/>
        <end position="256"/>
    </location>
</feature>
<sequence>MTTISTILEISDLTKFFGGLGAVRNFDLTLKKGDLNGLIGPNGAGKTTVFNLITGIYEPTAGDIVFNNTSIVGLEPFEITRLGIARTFQNIRLFSNLTVLDNVRIAYHPHTKYGMADGILHNRKFDVHEKELTEKAQDFLAIFGLENLQNEIAKNLPYGQQRRVEIARALACEPRLLLLDEPAAGMNPREILELMDLIHFIHDRFDLTILLIEHQMRVVMGICKYITVMDFGQVIARGTPKEIQENERVIEAYLGKGAGHAA</sequence>
<dbReference type="SUPFAM" id="SSF52540">
    <property type="entry name" value="P-loop containing nucleoside triphosphate hydrolases"/>
    <property type="match status" value="1"/>
</dbReference>
<dbReference type="OrthoDB" id="9805514at2"/>
<dbReference type="STRING" id="360411.AC812_13140"/>
<gene>
    <name evidence="5" type="primary">livG</name>
    <name evidence="5" type="ORF">AC812_13140</name>
</gene>
<evidence type="ECO:0000313" key="5">
    <source>
        <dbReference type="EMBL" id="KPL74241.1"/>
    </source>
</evidence>
<dbReference type="FunFam" id="3.40.50.300:FF:000421">
    <property type="entry name" value="Branched-chain amino acid ABC transporter ATP-binding protein"/>
    <property type="match status" value="1"/>
</dbReference>
<name>A0A0P6XPV3_9CHLR</name>
<accession>A0A0P6XPV3</accession>
<dbReference type="GO" id="GO:0015192">
    <property type="term" value="F:L-phenylalanine transmembrane transporter activity"/>
    <property type="evidence" value="ECO:0007669"/>
    <property type="project" value="TreeGrafter"/>
</dbReference>
<keyword evidence="6" id="KW-1185">Reference proteome</keyword>
<dbReference type="PATRIC" id="fig|360411.5.peg.692"/>
<dbReference type="GO" id="GO:0016887">
    <property type="term" value="F:ATP hydrolysis activity"/>
    <property type="evidence" value="ECO:0007669"/>
    <property type="project" value="InterPro"/>
</dbReference>
<dbReference type="Pfam" id="PF00005">
    <property type="entry name" value="ABC_tran"/>
    <property type="match status" value="1"/>
</dbReference>
<dbReference type="GO" id="GO:1903805">
    <property type="term" value="P:L-valine import across plasma membrane"/>
    <property type="evidence" value="ECO:0007669"/>
    <property type="project" value="TreeGrafter"/>
</dbReference>
<dbReference type="InterPro" id="IPR003593">
    <property type="entry name" value="AAA+_ATPase"/>
</dbReference>
<dbReference type="CDD" id="cd03219">
    <property type="entry name" value="ABC_Mj1267_LivG_branched"/>
    <property type="match status" value="1"/>
</dbReference>
<dbReference type="GO" id="GO:1903806">
    <property type="term" value="P:L-isoleucine import across plasma membrane"/>
    <property type="evidence" value="ECO:0007669"/>
    <property type="project" value="TreeGrafter"/>
</dbReference>
<keyword evidence="1" id="KW-0813">Transport</keyword>
<protein>
    <submittedName>
        <fullName evidence="5">Leucine/isoleucine/valine transporter ATP-binding subunit</fullName>
    </submittedName>
</protein>
<dbReference type="InterPro" id="IPR032823">
    <property type="entry name" value="BCA_ABC_TP_C"/>
</dbReference>
<dbReference type="InterPro" id="IPR051120">
    <property type="entry name" value="ABC_AA/LPS_Transport"/>
</dbReference>
<dbReference type="SMART" id="SM00382">
    <property type="entry name" value="AAA"/>
    <property type="match status" value="1"/>
</dbReference>
<dbReference type="GO" id="GO:0015188">
    <property type="term" value="F:L-isoleucine transmembrane transporter activity"/>
    <property type="evidence" value="ECO:0007669"/>
    <property type="project" value="TreeGrafter"/>
</dbReference>
<dbReference type="GO" id="GO:0005304">
    <property type="term" value="F:L-valine transmembrane transporter activity"/>
    <property type="evidence" value="ECO:0007669"/>
    <property type="project" value="TreeGrafter"/>
</dbReference>
<dbReference type="PANTHER" id="PTHR45772:SF7">
    <property type="entry name" value="AMINO ACID ABC TRANSPORTER ATP-BINDING PROTEIN"/>
    <property type="match status" value="1"/>
</dbReference>
<dbReference type="GO" id="GO:0005886">
    <property type="term" value="C:plasma membrane"/>
    <property type="evidence" value="ECO:0007669"/>
    <property type="project" value="TreeGrafter"/>
</dbReference>
<dbReference type="PANTHER" id="PTHR45772">
    <property type="entry name" value="CONSERVED COMPONENT OF ABC TRANSPORTER FOR NATURAL AMINO ACIDS-RELATED"/>
    <property type="match status" value="1"/>
</dbReference>
<organism evidence="5 6">
    <name type="scientific">Bellilinea caldifistulae</name>
    <dbReference type="NCBI Taxonomy" id="360411"/>
    <lineage>
        <taxon>Bacteria</taxon>
        <taxon>Bacillati</taxon>
        <taxon>Chloroflexota</taxon>
        <taxon>Anaerolineae</taxon>
        <taxon>Anaerolineales</taxon>
        <taxon>Anaerolineaceae</taxon>
        <taxon>Bellilinea</taxon>
    </lineage>
</organism>
<dbReference type="GO" id="GO:0015808">
    <property type="term" value="P:L-alanine transport"/>
    <property type="evidence" value="ECO:0007669"/>
    <property type="project" value="TreeGrafter"/>
</dbReference>
<dbReference type="GO" id="GO:0005524">
    <property type="term" value="F:ATP binding"/>
    <property type="evidence" value="ECO:0007669"/>
    <property type="project" value="UniProtKB-KW"/>
</dbReference>
<dbReference type="RefSeq" id="WP_061915560.1">
    <property type="nucleotide sequence ID" value="NZ_DF967971.1"/>
</dbReference>
<proteinExistence type="predicted"/>
<dbReference type="Proteomes" id="UP000050514">
    <property type="component" value="Unassembled WGS sequence"/>
</dbReference>
<dbReference type="EMBL" id="LGHJ01000018">
    <property type="protein sequence ID" value="KPL74241.1"/>
    <property type="molecule type" value="Genomic_DNA"/>
</dbReference>
<evidence type="ECO:0000259" key="4">
    <source>
        <dbReference type="PROSITE" id="PS50893"/>
    </source>
</evidence>